<dbReference type="Proteomes" id="UP000283389">
    <property type="component" value="Unassembled WGS sequence"/>
</dbReference>
<dbReference type="AlphaFoldDB" id="A0A423EZC2"/>
<dbReference type="EMBL" id="MOAZ01000018">
    <property type="protein sequence ID" value="ROM46406.1"/>
    <property type="molecule type" value="Genomic_DNA"/>
</dbReference>
<dbReference type="RefSeq" id="WP_123478051.1">
    <property type="nucleotide sequence ID" value="NZ_CAXAQQ010000004.1"/>
</dbReference>
<protein>
    <submittedName>
        <fullName evidence="1">Uncharacterized protein</fullName>
    </submittedName>
</protein>
<evidence type="ECO:0000313" key="2">
    <source>
        <dbReference type="Proteomes" id="UP000283389"/>
    </source>
</evidence>
<name>A0A423EZC2_9PSED</name>
<evidence type="ECO:0000313" key="1">
    <source>
        <dbReference type="EMBL" id="ROM46406.1"/>
    </source>
</evidence>
<comment type="caution">
    <text evidence="1">The sequence shown here is derived from an EMBL/GenBank/DDBJ whole genome shotgun (WGS) entry which is preliminary data.</text>
</comment>
<sequence length="72" mass="8609">MDFYNGFKRELLGQVKADTLRYKTFEQSPAETSEDMLMFYESMFKRHHSDWAFNEHSRVNHMLFKTALDGVP</sequence>
<accession>A0A423EZC2</accession>
<proteinExistence type="predicted"/>
<organism evidence="1 2">
    <name type="scientific">Pseudomonas canadensis</name>
    <dbReference type="NCBI Taxonomy" id="915099"/>
    <lineage>
        <taxon>Bacteria</taxon>
        <taxon>Pseudomonadati</taxon>
        <taxon>Pseudomonadota</taxon>
        <taxon>Gammaproteobacteria</taxon>
        <taxon>Pseudomonadales</taxon>
        <taxon>Pseudomonadaceae</taxon>
        <taxon>Pseudomonas</taxon>
    </lineage>
</organism>
<reference evidence="1 2" key="1">
    <citation type="submission" date="2016-10" db="EMBL/GenBank/DDBJ databases">
        <title>Comparative genome analysis of multiple Pseudomonas spp. focuses on biocontrol and plant growth promoting traits.</title>
        <authorList>
            <person name="Tao X.-Y."/>
            <person name="Taylor C.G."/>
        </authorList>
    </citation>
    <scope>NUCLEOTIDE SEQUENCE [LARGE SCALE GENOMIC DNA]</scope>
    <source>
        <strain evidence="1 2">36C8</strain>
    </source>
</reference>
<gene>
    <name evidence="1" type="ORF">BK649_23650</name>
</gene>